<dbReference type="Proteomes" id="UP000724584">
    <property type="component" value="Unassembled WGS sequence"/>
</dbReference>
<gene>
    <name evidence="1" type="ORF">F5144DRAFT_618813</name>
</gene>
<protein>
    <submittedName>
        <fullName evidence="1">Uncharacterized protein</fullName>
    </submittedName>
</protein>
<dbReference type="EMBL" id="JAGIZQ010000002">
    <property type="protein sequence ID" value="KAH6641228.1"/>
    <property type="molecule type" value="Genomic_DNA"/>
</dbReference>
<sequence length="204" mass="24019">MDAEDLLLQSLAEMHSPFESESCNHENHETCISLQSGARRILKLVQELINRLAILASESWERLYECMDLRDENVRLRERLDNSITLEDWGKPLHTLRTALEADKEDLVPKLTQTIKELHKRHWDMAERLYNAMSKNWELEYKCRDLAGEIWWLKEHLRNSVLAEDSQMPSLKPKTALEDALGKQIRRLKEGDRRVANRSRSRSM</sequence>
<name>A0ACB7PJK3_9PEZI</name>
<keyword evidence="2" id="KW-1185">Reference proteome</keyword>
<proteinExistence type="predicted"/>
<evidence type="ECO:0000313" key="2">
    <source>
        <dbReference type="Proteomes" id="UP000724584"/>
    </source>
</evidence>
<organism evidence="1 2">
    <name type="scientific">Chaetomium tenue</name>
    <dbReference type="NCBI Taxonomy" id="1854479"/>
    <lineage>
        <taxon>Eukaryota</taxon>
        <taxon>Fungi</taxon>
        <taxon>Dikarya</taxon>
        <taxon>Ascomycota</taxon>
        <taxon>Pezizomycotina</taxon>
        <taxon>Sordariomycetes</taxon>
        <taxon>Sordariomycetidae</taxon>
        <taxon>Sordariales</taxon>
        <taxon>Chaetomiaceae</taxon>
        <taxon>Chaetomium</taxon>
    </lineage>
</organism>
<comment type="caution">
    <text evidence="1">The sequence shown here is derived from an EMBL/GenBank/DDBJ whole genome shotgun (WGS) entry which is preliminary data.</text>
</comment>
<accession>A0ACB7PJK3</accession>
<evidence type="ECO:0000313" key="1">
    <source>
        <dbReference type="EMBL" id="KAH6641228.1"/>
    </source>
</evidence>
<reference evidence="1 2" key="1">
    <citation type="journal article" date="2021" name="Nat. Commun.">
        <title>Genetic determinants of endophytism in the Arabidopsis root mycobiome.</title>
        <authorList>
            <person name="Mesny F."/>
            <person name="Miyauchi S."/>
            <person name="Thiergart T."/>
            <person name="Pickel B."/>
            <person name="Atanasova L."/>
            <person name="Karlsson M."/>
            <person name="Huettel B."/>
            <person name="Barry K.W."/>
            <person name="Haridas S."/>
            <person name="Chen C."/>
            <person name="Bauer D."/>
            <person name="Andreopoulos W."/>
            <person name="Pangilinan J."/>
            <person name="LaButti K."/>
            <person name="Riley R."/>
            <person name="Lipzen A."/>
            <person name="Clum A."/>
            <person name="Drula E."/>
            <person name="Henrissat B."/>
            <person name="Kohler A."/>
            <person name="Grigoriev I.V."/>
            <person name="Martin F.M."/>
            <person name="Hacquard S."/>
        </authorList>
    </citation>
    <scope>NUCLEOTIDE SEQUENCE [LARGE SCALE GENOMIC DNA]</scope>
    <source>
        <strain evidence="1 2">MPI-SDFR-AT-0079</strain>
    </source>
</reference>